<accession>A0A392TFG9</accession>
<feature type="region of interest" description="Disordered" evidence="1">
    <location>
        <begin position="1"/>
        <end position="35"/>
    </location>
</feature>
<name>A0A392TFG9_9FABA</name>
<sequence length="59" mass="6344">MGIPMEITPLGDPKMGNFSPWGWRKKPPPEEGLGMEEECSLKRGIGTGMGIILNGGELC</sequence>
<comment type="caution">
    <text evidence="2">The sequence shown here is derived from an EMBL/GenBank/DDBJ whole genome shotgun (WGS) entry which is preliminary data.</text>
</comment>
<feature type="non-terminal residue" evidence="2">
    <location>
        <position position="59"/>
    </location>
</feature>
<dbReference type="Proteomes" id="UP000265520">
    <property type="component" value="Unassembled WGS sequence"/>
</dbReference>
<protein>
    <submittedName>
        <fullName evidence="2">Uncharacterized protein</fullName>
    </submittedName>
</protein>
<organism evidence="2 3">
    <name type="scientific">Trifolium medium</name>
    <dbReference type="NCBI Taxonomy" id="97028"/>
    <lineage>
        <taxon>Eukaryota</taxon>
        <taxon>Viridiplantae</taxon>
        <taxon>Streptophyta</taxon>
        <taxon>Embryophyta</taxon>
        <taxon>Tracheophyta</taxon>
        <taxon>Spermatophyta</taxon>
        <taxon>Magnoliopsida</taxon>
        <taxon>eudicotyledons</taxon>
        <taxon>Gunneridae</taxon>
        <taxon>Pentapetalae</taxon>
        <taxon>rosids</taxon>
        <taxon>fabids</taxon>
        <taxon>Fabales</taxon>
        <taxon>Fabaceae</taxon>
        <taxon>Papilionoideae</taxon>
        <taxon>50 kb inversion clade</taxon>
        <taxon>NPAAA clade</taxon>
        <taxon>Hologalegina</taxon>
        <taxon>IRL clade</taxon>
        <taxon>Trifolieae</taxon>
        <taxon>Trifolium</taxon>
    </lineage>
</organism>
<evidence type="ECO:0000313" key="2">
    <source>
        <dbReference type="EMBL" id="MCI59748.1"/>
    </source>
</evidence>
<keyword evidence="3" id="KW-1185">Reference proteome</keyword>
<dbReference type="AlphaFoldDB" id="A0A392TFG9"/>
<dbReference type="EMBL" id="LXQA010569275">
    <property type="protein sequence ID" value="MCI59748.1"/>
    <property type="molecule type" value="Genomic_DNA"/>
</dbReference>
<evidence type="ECO:0000313" key="3">
    <source>
        <dbReference type="Proteomes" id="UP000265520"/>
    </source>
</evidence>
<reference evidence="2 3" key="1">
    <citation type="journal article" date="2018" name="Front. Plant Sci.">
        <title>Red Clover (Trifolium pratense) and Zigzag Clover (T. medium) - A Picture of Genomic Similarities and Differences.</title>
        <authorList>
            <person name="Dluhosova J."/>
            <person name="Istvanek J."/>
            <person name="Nedelnik J."/>
            <person name="Repkova J."/>
        </authorList>
    </citation>
    <scope>NUCLEOTIDE SEQUENCE [LARGE SCALE GENOMIC DNA]</scope>
    <source>
        <strain evidence="3">cv. 10/8</strain>
        <tissue evidence="2">Leaf</tissue>
    </source>
</reference>
<proteinExistence type="predicted"/>
<evidence type="ECO:0000256" key="1">
    <source>
        <dbReference type="SAM" id="MobiDB-lite"/>
    </source>
</evidence>